<dbReference type="PANTHER" id="PTHR30401">
    <property type="entry name" value="TRNA 2-SELENOURIDINE SYNTHASE"/>
    <property type="match status" value="1"/>
</dbReference>
<keyword evidence="4" id="KW-1185">Reference proteome</keyword>
<dbReference type="OrthoDB" id="9808735at2"/>
<dbReference type="InterPro" id="IPR001307">
    <property type="entry name" value="Thiosulphate_STrfase_CS"/>
</dbReference>
<dbReference type="InterPro" id="IPR001763">
    <property type="entry name" value="Rhodanese-like_dom"/>
</dbReference>
<name>A0A132BVM0_9RHOB</name>
<dbReference type="NCBIfam" id="TIGR03167">
    <property type="entry name" value="tRNA_sel_U_synt"/>
    <property type="match status" value="1"/>
</dbReference>
<dbReference type="GO" id="GO:0043828">
    <property type="term" value="F:tRNA 2-selenouridine synthase activity"/>
    <property type="evidence" value="ECO:0007669"/>
    <property type="project" value="InterPro"/>
</dbReference>
<dbReference type="PATRIC" id="fig|1768241.3.peg.2965"/>
<dbReference type="Pfam" id="PF00581">
    <property type="entry name" value="Rhodanese"/>
    <property type="match status" value="1"/>
</dbReference>
<evidence type="ECO:0000256" key="1">
    <source>
        <dbReference type="ARBA" id="ARBA00023266"/>
    </source>
</evidence>
<dbReference type="NCBIfam" id="NF008752">
    <property type="entry name" value="PRK11784.1-4"/>
    <property type="match status" value="1"/>
</dbReference>
<dbReference type="GO" id="GO:0002098">
    <property type="term" value="P:tRNA wobble uridine modification"/>
    <property type="evidence" value="ECO:0007669"/>
    <property type="project" value="InterPro"/>
</dbReference>
<keyword evidence="1" id="KW-0711">Selenium</keyword>
<dbReference type="PROSITE" id="PS50206">
    <property type="entry name" value="RHODANESE_3"/>
    <property type="match status" value="1"/>
</dbReference>
<dbReference type="InterPro" id="IPR036873">
    <property type="entry name" value="Rhodanese-like_dom_sf"/>
</dbReference>
<dbReference type="Pfam" id="PF26341">
    <property type="entry name" value="AAA_SelU"/>
    <property type="match status" value="1"/>
</dbReference>
<dbReference type="EC" id="2.9.1.-" evidence="3"/>
<dbReference type="InterPro" id="IPR017582">
    <property type="entry name" value="SelU"/>
</dbReference>
<dbReference type="Gene3D" id="3.40.250.10">
    <property type="entry name" value="Rhodanese-like domain"/>
    <property type="match status" value="1"/>
</dbReference>
<sequence length="361" mass="39803">MSLTFQTLSDFLIHAHDTVIDVRSPAEFAEDHVPGAINLPVLDNDERAEVGTIYVQQSPFLARKLGAAMVFRNAANHIEHHLSHHDGGWKPLVYCWRGGQRSGSFTWMLRQIGWRAEVVDGGYQSYRRLVHDALYVTPVAHRLVLLDGLTGTAKTEILQEVARLGGQVLDLEGLARHRGSLLGERAGGQPSQKRFESDIACALARMDLSRPVLVEAEASKIGARILPPCLWEAMKSAPRIDLDAPFAARCDYLVAAYADILSDQDRLRRQLDPLRVHRSHAVVDDWMALIEAGDKAALTARLMQDHYDPAYRKARGRYRTEVLGRVMLPGLGQADRTAAAGDILARLDALSAAAVTAGRGE</sequence>
<dbReference type="Proteomes" id="UP000068382">
    <property type="component" value="Unassembled WGS sequence"/>
</dbReference>
<feature type="domain" description="Rhodanese" evidence="2">
    <location>
        <begin position="13"/>
        <end position="135"/>
    </location>
</feature>
<keyword evidence="3" id="KW-0808">Transferase</keyword>
<accession>A0A132BVM0</accession>
<dbReference type="SMART" id="SM00450">
    <property type="entry name" value="RHOD"/>
    <property type="match status" value="1"/>
</dbReference>
<dbReference type="InterPro" id="IPR058840">
    <property type="entry name" value="AAA_SelU"/>
</dbReference>
<dbReference type="GO" id="GO:0004792">
    <property type="term" value="F:thiosulfate-cyanide sulfurtransferase activity"/>
    <property type="evidence" value="ECO:0007669"/>
    <property type="project" value="InterPro"/>
</dbReference>
<dbReference type="AlphaFoldDB" id="A0A132BVM0"/>
<dbReference type="NCBIfam" id="NF008750">
    <property type="entry name" value="PRK11784.1-2"/>
    <property type="match status" value="1"/>
</dbReference>
<gene>
    <name evidence="3" type="primary">selU</name>
    <name evidence="3" type="ORF">TRIHO_28320</name>
</gene>
<comment type="caution">
    <text evidence="3">The sequence shown here is derived from an EMBL/GenBank/DDBJ whole genome shotgun (WGS) entry which is preliminary data.</text>
</comment>
<dbReference type="SUPFAM" id="SSF52821">
    <property type="entry name" value="Rhodanese/Cell cycle control phosphatase"/>
    <property type="match status" value="1"/>
</dbReference>
<proteinExistence type="predicted"/>
<evidence type="ECO:0000313" key="4">
    <source>
        <dbReference type="Proteomes" id="UP000068382"/>
    </source>
</evidence>
<dbReference type="RefSeq" id="WP_068244932.1">
    <property type="nucleotide sequence ID" value="NZ_LPUY01000076.1"/>
</dbReference>
<dbReference type="PANTHER" id="PTHR30401:SF0">
    <property type="entry name" value="TRNA 2-SELENOURIDINE SYNTHASE"/>
    <property type="match status" value="1"/>
</dbReference>
<evidence type="ECO:0000259" key="2">
    <source>
        <dbReference type="PROSITE" id="PS50206"/>
    </source>
</evidence>
<protein>
    <submittedName>
        <fullName evidence="3">tRNA 2-selenouridine synthase</fullName>
        <ecNumber evidence="3">2.9.1.-</ecNumber>
    </submittedName>
</protein>
<dbReference type="EMBL" id="LPUY01000076">
    <property type="protein sequence ID" value="KUP92344.1"/>
    <property type="molecule type" value="Genomic_DNA"/>
</dbReference>
<reference evidence="3 4" key="1">
    <citation type="submission" date="2015-12" db="EMBL/GenBank/DDBJ databases">
        <title>Genome sequence of the marine Rhodobacteraceae strain O3.65, Candidatus Tritonibacter horizontis.</title>
        <authorList>
            <person name="Poehlein A."/>
            <person name="Giebel H.A."/>
            <person name="Voget S."/>
            <person name="Brinkhoff T."/>
        </authorList>
    </citation>
    <scope>NUCLEOTIDE SEQUENCE [LARGE SCALE GENOMIC DNA]</scope>
    <source>
        <strain evidence="3 4">O3.65</strain>
    </source>
</reference>
<dbReference type="PROSITE" id="PS00380">
    <property type="entry name" value="RHODANESE_1"/>
    <property type="match status" value="1"/>
</dbReference>
<evidence type="ECO:0000313" key="3">
    <source>
        <dbReference type="EMBL" id="KUP92344.1"/>
    </source>
</evidence>
<organism evidence="3 4">
    <name type="scientific">Tritonibacter horizontis</name>
    <dbReference type="NCBI Taxonomy" id="1768241"/>
    <lineage>
        <taxon>Bacteria</taxon>
        <taxon>Pseudomonadati</taxon>
        <taxon>Pseudomonadota</taxon>
        <taxon>Alphaproteobacteria</taxon>
        <taxon>Rhodobacterales</taxon>
        <taxon>Paracoccaceae</taxon>
        <taxon>Tritonibacter</taxon>
    </lineage>
</organism>